<dbReference type="Gene3D" id="2.120.10.30">
    <property type="entry name" value="TolB, C-terminal domain"/>
    <property type="match status" value="1"/>
</dbReference>
<dbReference type="SUPFAM" id="SSF82171">
    <property type="entry name" value="DPP6 N-terminal domain-like"/>
    <property type="match status" value="1"/>
</dbReference>
<evidence type="ECO:0000313" key="2">
    <source>
        <dbReference type="EMBL" id="CAH0367405.1"/>
    </source>
</evidence>
<gene>
    <name evidence="2" type="ORF">PECAL_2P04240</name>
</gene>
<dbReference type="PANTHER" id="PTHR43056:SF5">
    <property type="entry name" value="PEPTIDASE S9 PROLYL OLIGOPEPTIDASE CATALYTIC DOMAIN-CONTAINING PROTEIN"/>
    <property type="match status" value="1"/>
</dbReference>
<name>A0A8J2WVK8_9STRA</name>
<dbReference type="InterPro" id="IPR001375">
    <property type="entry name" value="Peptidase_S9_cat"/>
</dbReference>
<evidence type="ECO:0000259" key="1">
    <source>
        <dbReference type="Pfam" id="PF00326"/>
    </source>
</evidence>
<reference evidence="2" key="1">
    <citation type="submission" date="2021-11" db="EMBL/GenBank/DDBJ databases">
        <authorList>
            <consortium name="Genoscope - CEA"/>
            <person name="William W."/>
        </authorList>
    </citation>
    <scope>NUCLEOTIDE SEQUENCE</scope>
</reference>
<evidence type="ECO:0000313" key="3">
    <source>
        <dbReference type="Proteomes" id="UP000789595"/>
    </source>
</evidence>
<dbReference type="OrthoDB" id="416344at2759"/>
<dbReference type="InterPro" id="IPR029058">
    <property type="entry name" value="AB_hydrolase_fold"/>
</dbReference>
<organism evidence="2 3">
    <name type="scientific">Pelagomonas calceolata</name>
    <dbReference type="NCBI Taxonomy" id="35677"/>
    <lineage>
        <taxon>Eukaryota</taxon>
        <taxon>Sar</taxon>
        <taxon>Stramenopiles</taxon>
        <taxon>Ochrophyta</taxon>
        <taxon>Pelagophyceae</taxon>
        <taxon>Pelagomonadales</taxon>
        <taxon>Pelagomonadaceae</taxon>
        <taxon>Pelagomonas</taxon>
    </lineage>
</organism>
<dbReference type="InterPro" id="IPR011042">
    <property type="entry name" value="6-blade_b-propeller_TolB-like"/>
</dbReference>
<dbReference type="EMBL" id="CAKKNE010000002">
    <property type="protein sequence ID" value="CAH0367405.1"/>
    <property type="molecule type" value="Genomic_DNA"/>
</dbReference>
<dbReference type="GO" id="GO:0008236">
    <property type="term" value="F:serine-type peptidase activity"/>
    <property type="evidence" value="ECO:0007669"/>
    <property type="project" value="InterPro"/>
</dbReference>
<feature type="domain" description="Peptidase S9 prolyl oligopeptidase catalytic" evidence="1">
    <location>
        <begin position="484"/>
        <end position="690"/>
    </location>
</feature>
<dbReference type="Pfam" id="PF00326">
    <property type="entry name" value="Peptidase_S9"/>
    <property type="match status" value="1"/>
</dbReference>
<dbReference type="AlphaFoldDB" id="A0A8J2WVK8"/>
<keyword evidence="3" id="KW-1185">Reference proteome</keyword>
<dbReference type="InterPro" id="IPR050585">
    <property type="entry name" value="Xaa-Pro_dipeptidyl-ppase/CocE"/>
</dbReference>
<comment type="caution">
    <text evidence="2">The sequence shown here is derived from an EMBL/GenBank/DDBJ whole genome shotgun (WGS) entry which is preliminary data.</text>
</comment>
<dbReference type="PANTHER" id="PTHR43056">
    <property type="entry name" value="PEPTIDASE S9 PROLYL OLIGOPEPTIDASE"/>
    <property type="match status" value="1"/>
</dbReference>
<dbReference type="Proteomes" id="UP000789595">
    <property type="component" value="Unassembled WGS sequence"/>
</dbReference>
<sequence length="709" mass="75808">MQRVSLVLAAVGRAAAFARPSRRAGSALLQKKPMDCLTACFGTTGGGDDSPYGSWPSPITAKFITGSSVGLGSLKVDSSGLYWLESRPQEGGRNVVVRYVPDDPEASERGGIEVTPKENNVRTRVHEYGGGAFQLHKGGGILFSDFKTQRLHLALGDGQATVITDKAPDGQYRYADYDVSADGGSVVCVREDHGPEGKAKPVDVINEVVAINLSTGAETVLAKGRDFYAAPKLSPDGSKVAYVAWDHPNMPWDATELRITDQKDAKTDSHQLVCGDGDSSVLQPAWHPSGALFYLTDEQGFYALQRFEGGASKTVLSVADADLGGSAPGWAFGQQGYAFLADGRVAAAYPDRQTGQTAVAIMNEDGSAKTVYSGEASGLPHSVGGLTPGTKKDEIYMIGGGPDKPAGVYRWDLSASTLLASSSSQEIDAAYISKPQPVKFPTTLGEAYGFYYPPRHPTCSSQEAAPPLLVKAHGGPTACTGATFNPKIQYWTSRGFAVLDVDYGGSTGYGRDYRRRLRGAWGIVDIDDVCAGAQYLVKQGLADAKRLAIDGGSAGGYTTLGALAFRDVFTAGCSLYGVGDLAALAGDTHKFESRYLDGLVGKYPEDEKIYTERAPIHSVDKLNCPILLLQGDEDKIVPPNQAETMHKALLEKKVPTALKIYEGEQHGFRKSENIEDALNSELYFFSRVFGFDCLKANPEVEVFPIDNLP</sequence>
<proteinExistence type="predicted"/>
<accession>A0A8J2WVK8</accession>
<dbReference type="SUPFAM" id="SSF53474">
    <property type="entry name" value="alpha/beta-Hydrolases"/>
    <property type="match status" value="1"/>
</dbReference>
<dbReference type="Gene3D" id="3.40.50.1820">
    <property type="entry name" value="alpha/beta hydrolase"/>
    <property type="match status" value="1"/>
</dbReference>
<protein>
    <recommendedName>
        <fullName evidence="1">Peptidase S9 prolyl oligopeptidase catalytic domain-containing protein</fullName>
    </recommendedName>
</protein>
<dbReference type="GO" id="GO:0006508">
    <property type="term" value="P:proteolysis"/>
    <property type="evidence" value="ECO:0007669"/>
    <property type="project" value="InterPro"/>
</dbReference>